<dbReference type="PIRSF" id="PIRSF004982">
    <property type="entry name" value="SlP"/>
    <property type="match status" value="1"/>
</dbReference>
<dbReference type="Proteomes" id="UP000000607">
    <property type="component" value="Chromosome"/>
</dbReference>
<protein>
    <submittedName>
        <fullName evidence="1">Slp protein</fullName>
    </submittedName>
</protein>
<reference evidence="1 2" key="1">
    <citation type="journal article" date="2004" name="Nat. Biotechnol.">
        <title>The genome sequence of the capnophilic rumen bacterium Mannheimia succiniciproducens.</title>
        <authorList>
            <person name="Hong S.H."/>
            <person name="Kim J.S."/>
            <person name="Lee S.Y."/>
            <person name="In Y.H."/>
            <person name="Choi S.S."/>
            <person name="Rih J.-K."/>
            <person name="Kim C.H."/>
            <person name="Jeong H."/>
            <person name="Hur C.G."/>
            <person name="Kim J.J."/>
        </authorList>
    </citation>
    <scope>NUCLEOTIDE SEQUENCE [LARGE SCALE GENOMIC DNA]</scope>
    <source>
        <strain evidence="2">KCTC 0769BP / MBEL55E</strain>
    </source>
</reference>
<gene>
    <name evidence="1" type="primary">slp</name>
    <name evidence="1" type="ordered locus">MS1359</name>
</gene>
<accession>Q65SU4</accession>
<dbReference type="GO" id="GO:0019867">
    <property type="term" value="C:outer membrane"/>
    <property type="evidence" value="ECO:0007669"/>
    <property type="project" value="InterPro"/>
</dbReference>
<dbReference type="InterPro" id="IPR004658">
    <property type="entry name" value="OMP_Slp"/>
</dbReference>
<dbReference type="NCBIfam" id="TIGR00752">
    <property type="entry name" value="slp"/>
    <property type="match status" value="1"/>
</dbReference>
<dbReference type="HOGENOM" id="CLU_100924_0_1_6"/>
<dbReference type="AlphaFoldDB" id="Q65SU4"/>
<dbReference type="PANTHER" id="PTHR37530">
    <property type="entry name" value="OUTER MEMBRANE PROTEIN SLP"/>
    <property type="match status" value="1"/>
</dbReference>
<dbReference type="Pfam" id="PF03843">
    <property type="entry name" value="Slp"/>
    <property type="match status" value="1"/>
</dbReference>
<organism evidence="1 2">
    <name type="scientific">Mannheimia succiniciproducens (strain KCTC 0769BP / MBEL55E)</name>
    <dbReference type="NCBI Taxonomy" id="221988"/>
    <lineage>
        <taxon>Bacteria</taxon>
        <taxon>Pseudomonadati</taxon>
        <taxon>Pseudomonadota</taxon>
        <taxon>Gammaproteobacteria</taxon>
        <taxon>Pasteurellales</taxon>
        <taxon>Pasteurellaceae</taxon>
        <taxon>Basfia</taxon>
    </lineage>
</organism>
<name>Q65SU4_MANSM</name>
<dbReference type="KEGG" id="msu:MS1359"/>
<dbReference type="STRING" id="221988.MS1359"/>
<keyword evidence="2" id="KW-1185">Reference proteome</keyword>
<dbReference type="PANTHER" id="PTHR37530:SF1">
    <property type="entry name" value="OUTER MEMBRANE PROTEIN SLP"/>
    <property type="match status" value="1"/>
</dbReference>
<sequence>MIYQIISEDKMKKWLIFPLIVLLSACVPAPEGLERDEFTIQSLRQIEDSDYVCQCRKVRLGGKIISAEALKNQTKLEILSLPITTYSAKPVIESATDGRFIAYLDGFADPASLKDQYITVAGILKEQWRGKIDEADYLYPIIKVTAYKQWRLAKEYYYEYDDWHDYRFRRFGHFRHWGWDPFWRPELKLRYRLY</sequence>
<dbReference type="EMBL" id="AE016827">
    <property type="protein sequence ID" value="AAU37966.1"/>
    <property type="molecule type" value="Genomic_DNA"/>
</dbReference>
<proteinExistence type="predicted"/>
<evidence type="ECO:0000313" key="2">
    <source>
        <dbReference type="Proteomes" id="UP000000607"/>
    </source>
</evidence>
<evidence type="ECO:0000313" key="1">
    <source>
        <dbReference type="EMBL" id="AAU37966.1"/>
    </source>
</evidence>
<dbReference type="eggNOG" id="COG3065">
    <property type="taxonomic scope" value="Bacteria"/>
</dbReference>